<name>A0A329LSN2_9BACL</name>
<comment type="caution">
    <text evidence="3">The sequence shown here is derived from an EMBL/GenBank/DDBJ whole genome shotgun (WGS) entry which is preliminary data.</text>
</comment>
<evidence type="ECO:0000256" key="1">
    <source>
        <dbReference type="ARBA" id="ARBA00022729"/>
    </source>
</evidence>
<dbReference type="PANTHER" id="PTHR43649">
    <property type="entry name" value="ARABINOSE-BINDING PROTEIN-RELATED"/>
    <property type="match status" value="1"/>
</dbReference>
<dbReference type="SUPFAM" id="SSF53850">
    <property type="entry name" value="Periplasmic binding protein-like II"/>
    <property type="match status" value="1"/>
</dbReference>
<evidence type="ECO:0000313" key="3">
    <source>
        <dbReference type="EMBL" id="RAV10779.1"/>
    </source>
</evidence>
<dbReference type="CDD" id="cd13580">
    <property type="entry name" value="PBP2_AlgQ_like_1"/>
    <property type="match status" value="1"/>
</dbReference>
<reference evidence="3 4" key="1">
    <citation type="journal article" date="2009" name="Int. J. Syst. Evol. Microbiol.">
        <title>Paenibacillus contaminans sp. nov., isolated from a contaminated laboratory plate.</title>
        <authorList>
            <person name="Chou J.H."/>
            <person name="Lee J.H."/>
            <person name="Lin M.C."/>
            <person name="Chang P.S."/>
            <person name="Arun A.B."/>
            <person name="Young C.C."/>
            <person name="Chen W.M."/>
        </authorList>
    </citation>
    <scope>NUCLEOTIDE SEQUENCE [LARGE SCALE GENOMIC DNA]</scope>
    <source>
        <strain evidence="3 4">CKOBP-6</strain>
    </source>
</reference>
<accession>A0A329LSN2</accession>
<dbReference type="PANTHER" id="PTHR43649:SF33">
    <property type="entry name" value="POLYGALACTURONAN_RHAMNOGALACTURONAN-BINDING PROTEIN YTCQ"/>
    <property type="match status" value="1"/>
</dbReference>
<dbReference type="OrthoDB" id="9787283at2"/>
<dbReference type="AlphaFoldDB" id="A0A329LSN2"/>
<dbReference type="PROSITE" id="PS51257">
    <property type="entry name" value="PROKAR_LIPOPROTEIN"/>
    <property type="match status" value="1"/>
</dbReference>
<feature type="signal peptide" evidence="2">
    <location>
        <begin position="1"/>
        <end position="22"/>
    </location>
</feature>
<dbReference type="InterPro" id="IPR050490">
    <property type="entry name" value="Bact_solute-bd_prot1"/>
</dbReference>
<dbReference type="RefSeq" id="WP_113036097.1">
    <property type="nucleotide sequence ID" value="NZ_QMFB01000041.1"/>
</dbReference>
<protein>
    <submittedName>
        <fullName evidence="3">Sugar ABC transporter permease</fullName>
    </submittedName>
</protein>
<keyword evidence="1 2" id="KW-0732">Signal</keyword>
<organism evidence="3 4">
    <name type="scientific">Paenibacillus contaminans</name>
    <dbReference type="NCBI Taxonomy" id="450362"/>
    <lineage>
        <taxon>Bacteria</taxon>
        <taxon>Bacillati</taxon>
        <taxon>Bacillota</taxon>
        <taxon>Bacilli</taxon>
        <taxon>Bacillales</taxon>
        <taxon>Paenibacillaceae</taxon>
        <taxon>Paenibacillus</taxon>
    </lineage>
</organism>
<sequence length="506" mass="56401">MKKWNKPAAAMLAIGLTGALIAGCGGSGTTGNEGGSSSQEEAQKSKEPLAIKMMIPYWNAEPPKQDGETLKKVQAHTNTKLDIIWTPGSAYTDKMNASIASQDLPQILYVLANGNKNSGLVNAVRSGMFWEIGPYLKDYPNLSKLNEQMLKDSSFDGKLYGIYKYIPQARNGIVIRQDWLDNLGLQQPKTLDELIKVMKAFATGDPDKNGKQDTLAFGAAGANGFELFVSWFGGPNQFELKNGKLTPDFMTQEYMEALKLYKTFYNENVMNKDFAVNKNDFDMINKGKSGMLFAALEEVESRYIDLYKAFPQAKLDVISRIEGPKGVRVITRGAFPPQFMFPKTSVKTEAQLKQILGYMDKLADPDMQNLFTWGFEGSTYKLDNGKPVRTDVQKFNSEVASYEFMRFDDSSAAMKGNNSPILEKALQMQIDNYPTAIQNPVQALISQTNIDKGSELAKIISDAKTKFIMGEIDEAGWNKAVEQWRKTGGDQIIKEYEEAYANINKK</sequence>
<evidence type="ECO:0000256" key="2">
    <source>
        <dbReference type="SAM" id="SignalP"/>
    </source>
</evidence>
<dbReference type="Proteomes" id="UP000250369">
    <property type="component" value="Unassembled WGS sequence"/>
</dbReference>
<gene>
    <name evidence="3" type="ORF">DQG23_37145</name>
</gene>
<feature type="chain" id="PRO_5039574683" evidence="2">
    <location>
        <begin position="23"/>
        <end position="506"/>
    </location>
</feature>
<evidence type="ECO:0000313" key="4">
    <source>
        <dbReference type="Proteomes" id="UP000250369"/>
    </source>
</evidence>
<keyword evidence="4" id="KW-1185">Reference proteome</keyword>
<proteinExistence type="predicted"/>
<dbReference type="Gene3D" id="3.40.190.10">
    <property type="entry name" value="Periplasmic binding protein-like II"/>
    <property type="match status" value="2"/>
</dbReference>
<dbReference type="EMBL" id="QMFB01000041">
    <property type="protein sequence ID" value="RAV10779.1"/>
    <property type="molecule type" value="Genomic_DNA"/>
</dbReference>